<sequence length="388" mass="44571">MMWKFLLFNLLLLINIQPLSSVTVKHSYPFDSYRITCPRGQAIQKASLQMIKSRGGQRTDFLITVYCESILKLFPMKMKANQKHPEEECRWTRVVNVKFPIPFHQTCRDNEYLSGIMRRGTSQMGFMCCETEGNYHSLCHVKEYFLPGQDRDDIDVEHNGMVVTDFEYKEHFLKVKFCGFHSNQFAHQHALYFEKSVSNKNPSFELNSYPDLLPPEAVEETEILERLRLFPALSDQNMNFMDKANPGSDATAEAVEGGAVNFGSDKSFVPFTYHERNNNVELQPVENYGNEFPKQTAESLANIHENPISLIDETEGNEILHKNSFIFIFLTVNRKCNSEEATKDPRSGLIINCGLQNEIWTPKRCSVGELCLQANDSPFRVCCPVKMT</sequence>
<dbReference type="EMBL" id="JYDU01000239">
    <property type="protein sequence ID" value="KRX88361.1"/>
    <property type="molecule type" value="Genomic_DNA"/>
</dbReference>
<evidence type="ECO:0000256" key="1">
    <source>
        <dbReference type="SAM" id="SignalP"/>
    </source>
</evidence>
<name>A0A0V0XK44_TRIPS</name>
<dbReference type="Proteomes" id="UP000054815">
    <property type="component" value="Unassembled WGS sequence"/>
</dbReference>
<proteinExistence type="predicted"/>
<feature type="signal peptide" evidence="1">
    <location>
        <begin position="1"/>
        <end position="21"/>
    </location>
</feature>
<comment type="caution">
    <text evidence="2">The sequence shown here is derived from an EMBL/GenBank/DDBJ whole genome shotgun (WGS) entry which is preliminary data.</text>
</comment>
<protein>
    <submittedName>
        <fullName evidence="2">Uncharacterized protein</fullName>
    </submittedName>
</protein>
<evidence type="ECO:0000313" key="3">
    <source>
        <dbReference type="Proteomes" id="UP000054815"/>
    </source>
</evidence>
<gene>
    <name evidence="2" type="ORF">T4E_10615</name>
</gene>
<organism evidence="2 3">
    <name type="scientific">Trichinella pseudospiralis</name>
    <name type="common">Parasitic roundworm</name>
    <dbReference type="NCBI Taxonomy" id="6337"/>
    <lineage>
        <taxon>Eukaryota</taxon>
        <taxon>Metazoa</taxon>
        <taxon>Ecdysozoa</taxon>
        <taxon>Nematoda</taxon>
        <taxon>Enoplea</taxon>
        <taxon>Dorylaimia</taxon>
        <taxon>Trichinellida</taxon>
        <taxon>Trichinellidae</taxon>
        <taxon>Trichinella</taxon>
    </lineage>
</organism>
<reference evidence="2 3" key="1">
    <citation type="submission" date="2015-01" db="EMBL/GenBank/DDBJ databases">
        <title>Evolution of Trichinella species and genotypes.</title>
        <authorList>
            <person name="Korhonen P.K."/>
            <person name="Edoardo P."/>
            <person name="Giuseppe L.R."/>
            <person name="Gasser R.B."/>
        </authorList>
    </citation>
    <scope>NUCLEOTIDE SEQUENCE [LARGE SCALE GENOMIC DNA]</scope>
    <source>
        <strain evidence="2">ISS141</strain>
    </source>
</reference>
<keyword evidence="1" id="KW-0732">Signal</keyword>
<feature type="chain" id="PRO_5006872604" evidence="1">
    <location>
        <begin position="22"/>
        <end position="388"/>
    </location>
</feature>
<dbReference type="AlphaFoldDB" id="A0A0V0XK44"/>
<accession>A0A0V0XK44</accession>
<evidence type="ECO:0000313" key="2">
    <source>
        <dbReference type="EMBL" id="KRX88361.1"/>
    </source>
</evidence>